<protein>
    <submittedName>
        <fullName evidence="1">Uncharacterized protein</fullName>
    </submittedName>
</protein>
<comment type="caution">
    <text evidence="1">The sequence shown here is derived from an EMBL/GenBank/DDBJ whole genome shotgun (WGS) entry which is preliminary data.</text>
</comment>
<gene>
    <name evidence="1" type="ORF">RFH988_LOCUS38532</name>
</gene>
<dbReference type="AlphaFoldDB" id="A0A815STG6"/>
<proteinExistence type="predicted"/>
<evidence type="ECO:0000313" key="1">
    <source>
        <dbReference type="EMBL" id="CAF1494249.1"/>
    </source>
</evidence>
<sequence>MKQKNKLRAITESYPDVHHVLQKTFRQDVGRPPVDDASPDLLATIEEIAAIGGAGDDRRKTESIRTCLTLDDLRETLKTKAYYIKRTTLYYRVYAACSINSAGDVGYSGPTYIAIRLAKHDKTISANHRNGFSHLVKLQEFKNPALDVSNKVKSIVG</sequence>
<dbReference type="PANTHER" id="PTHR46954">
    <property type="entry name" value="C2H2-TYPE DOMAIN-CONTAINING PROTEIN"/>
    <property type="match status" value="1"/>
</dbReference>
<name>A0A815STG6_9BILA</name>
<accession>A0A815STG6</accession>
<dbReference type="OrthoDB" id="2433005at2759"/>
<organism evidence="1 2">
    <name type="scientific">Rotaria sordida</name>
    <dbReference type="NCBI Taxonomy" id="392033"/>
    <lineage>
        <taxon>Eukaryota</taxon>
        <taxon>Metazoa</taxon>
        <taxon>Spiralia</taxon>
        <taxon>Gnathifera</taxon>
        <taxon>Rotifera</taxon>
        <taxon>Eurotatoria</taxon>
        <taxon>Bdelloidea</taxon>
        <taxon>Philodinida</taxon>
        <taxon>Philodinidae</taxon>
        <taxon>Rotaria</taxon>
    </lineage>
</organism>
<dbReference type="PANTHER" id="PTHR46954:SF1">
    <property type="entry name" value="C2H2-TYPE DOMAIN-CONTAINING PROTEIN"/>
    <property type="match status" value="1"/>
</dbReference>
<dbReference type="Proteomes" id="UP000663882">
    <property type="component" value="Unassembled WGS sequence"/>
</dbReference>
<reference evidence="1" key="1">
    <citation type="submission" date="2021-02" db="EMBL/GenBank/DDBJ databases">
        <authorList>
            <person name="Nowell W R."/>
        </authorList>
    </citation>
    <scope>NUCLEOTIDE SEQUENCE</scope>
</reference>
<dbReference type="EMBL" id="CAJNOO010009765">
    <property type="protein sequence ID" value="CAF1494249.1"/>
    <property type="molecule type" value="Genomic_DNA"/>
</dbReference>
<evidence type="ECO:0000313" key="2">
    <source>
        <dbReference type="Proteomes" id="UP000663882"/>
    </source>
</evidence>